<dbReference type="PANTHER" id="PTHR43179">
    <property type="entry name" value="RHAMNOSYLTRANSFERASE WBBL"/>
    <property type="match status" value="1"/>
</dbReference>
<dbReference type="EMBL" id="CABVJE010000002">
    <property type="protein sequence ID" value="VVP80153.1"/>
    <property type="molecule type" value="Genomic_DNA"/>
</dbReference>
<name>A0A5E7SAB5_PSEFL</name>
<protein>
    <recommendedName>
        <fullName evidence="5">Glycosyltransferase 2-like domain-containing protein</fullName>
    </recommendedName>
</protein>
<dbReference type="InterPro" id="IPR001173">
    <property type="entry name" value="Glyco_trans_2-like"/>
</dbReference>
<dbReference type="AlphaFoldDB" id="A0A5E7SAB5"/>
<keyword evidence="3" id="KW-0328">Glycosyltransferase</keyword>
<comment type="similarity">
    <text evidence="1">Belongs to the glycosyltransferase 2 family.</text>
</comment>
<evidence type="ECO:0000256" key="4">
    <source>
        <dbReference type="ARBA" id="ARBA00022679"/>
    </source>
</evidence>
<dbReference type="Pfam" id="PF00535">
    <property type="entry name" value="Glycos_transf_2"/>
    <property type="match status" value="1"/>
</dbReference>
<organism evidence="6 7">
    <name type="scientific">Pseudomonas fluorescens</name>
    <dbReference type="NCBI Taxonomy" id="294"/>
    <lineage>
        <taxon>Bacteria</taxon>
        <taxon>Pseudomonadati</taxon>
        <taxon>Pseudomonadota</taxon>
        <taxon>Gammaproteobacteria</taxon>
        <taxon>Pseudomonadales</taxon>
        <taxon>Pseudomonadaceae</taxon>
        <taxon>Pseudomonas</taxon>
    </lineage>
</organism>
<gene>
    <name evidence="6" type="ORF">PS938_00602</name>
</gene>
<keyword evidence="2" id="KW-0997">Cell inner membrane</keyword>
<evidence type="ECO:0000313" key="7">
    <source>
        <dbReference type="Proteomes" id="UP000327191"/>
    </source>
</evidence>
<dbReference type="SUPFAM" id="SSF53448">
    <property type="entry name" value="Nucleotide-diphospho-sugar transferases"/>
    <property type="match status" value="1"/>
</dbReference>
<keyword evidence="4" id="KW-0808">Transferase</keyword>
<dbReference type="PANTHER" id="PTHR43179:SF12">
    <property type="entry name" value="GALACTOFURANOSYLTRANSFERASE GLFT2"/>
    <property type="match status" value="1"/>
</dbReference>
<dbReference type="GO" id="GO:0016757">
    <property type="term" value="F:glycosyltransferase activity"/>
    <property type="evidence" value="ECO:0007669"/>
    <property type="project" value="UniProtKB-KW"/>
</dbReference>
<evidence type="ECO:0000313" key="6">
    <source>
        <dbReference type="EMBL" id="VVP80153.1"/>
    </source>
</evidence>
<evidence type="ECO:0000256" key="1">
    <source>
        <dbReference type="ARBA" id="ARBA00006739"/>
    </source>
</evidence>
<dbReference type="Proteomes" id="UP000327191">
    <property type="component" value="Unassembled WGS sequence"/>
</dbReference>
<evidence type="ECO:0000256" key="3">
    <source>
        <dbReference type="ARBA" id="ARBA00022676"/>
    </source>
</evidence>
<dbReference type="Gene3D" id="3.90.550.10">
    <property type="entry name" value="Spore Coat Polysaccharide Biosynthesis Protein SpsA, Chain A"/>
    <property type="match status" value="1"/>
</dbReference>
<dbReference type="RefSeq" id="WP_224789975.1">
    <property type="nucleotide sequence ID" value="NZ_CABVJE010000002.1"/>
</dbReference>
<feature type="domain" description="Glycosyltransferase 2-like" evidence="5">
    <location>
        <begin position="21"/>
        <end position="116"/>
    </location>
</feature>
<reference evidence="6 7" key="1">
    <citation type="submission" date="2019-09" db="EMBL/GenBank/DDBJ databases">
        <authorList>
            <person name="Chandra G."/>
            <person name="Truman W A."/>
        </authorList>
    </citation>
    <scope>NUCLEOTIDE SEQUENCE [LARGE SCALE GENOMIC DNA]</scope>
    <source>
        <strain evidence="6">PS938</strain>
    </source>
</reference>
<evidence type="ECO:0000256" key="2">
    <source>
        <dbReference type="ARBA" id="ARBA00022519"/>
    </source>
</evidence>
<evidence type="ECO:0000259" key="5">
    <source>
        <dbReference type="Pfam" id="PF00535"/>
    </source>
</evidence>
<sequence length="221" mass="24418">MVAKISNPPWVSFQSAPTDVGLAAASGEYIVVLNNDTVVTAGWIKGLIRHLRDNKDVGIIGPITNNIGNEAKVSTRYSQIEDMHAESSEITRSRMGGGRNQYAGIFCVVFLRSTYEQIGGLCGEYGLGFFEDDDYCRRVQQNGMRAACAEDVFVHHHLSASFNKLGAEKKQALFEKNKAIYESKGERGLHTPIETYKQHILPLRPKLTSCAAEIIFCTETA</sequence>
<keyword evidence="2" id="KW-0472">Membrane</keyword>
<dbReference type="InterPro" id="IPR029044">
    <property type="entry name" value="Nucleotide-diphossugar_trans"/>
</dbReference>
<accession>A0A5E7SAB5</accession>
<proteinExistence type="inferred from homology"/>
<keyword evidence="2" id="KW-1003">Cell membrane</keyword>